<organism evidence="2 3">
    <name type="scientific">Uncinula necator</name>
    <name type="common">Grape powdery mildew</name>
    <dbReference type="NCBI Taxonomy" id="52586"/>
    <lineage>
        <taxon>Eukaryota</taxon>
        <taxon>Fungi</taxon>
        <taxon>Dikarya</taxon>
        <taxon>Ascomycota</taxon>
        <taxon>Pezizomycotina</taxon>
        <taxon>Leotiomycetes</taxon>
        <taxon>Erysiphales</taxon>
        <taxon>Erysiphaceae</taxon>
        <taxon>Erysiphe</taxon>
    </lineage>
</organism>
<feature type="region of interest" description="Disordered" evidence="1">
    <location>
        <begin position="633"/>
        <end position="705"/>
    </location>
</feature>
<dbReference type="STRING" id="52586.A0A0B1P631"/>
<dbReference type="AlphaFoldDB" id="A0A0B1P631"/>
<evidence type="ECO:0000313" key="2">
    <source>
        <dbReference type="EMBL" id="KHJ32381.1"/>
    </source>
</evidence>
<dbReference type="EMBL" id="JNVN01002125">
    <property type="protein sequence ID" value="KHJ32381.1"/>
    <property type="molecule type" value="Genomic_DNA"/>
</dbReference>
<feature type="compositionally biased region" description="Polar residues" evidence="1">
    <location>
        <begin position="280"/>
        <end position="289"/>
    </location>
</feature>
<sequence>MEEQARVEHELKNVECMQMLKDLQSGSITQADMNTFMAAMGSTPNSVNITVPSPRTHFLTDTAQISNQYRWNQTQVDSSQYNPDYQLQQKQKSSYIRQNDKRNNLYTPNQRKIEIPGGYDRSTSSNSYVNGSKVINGDRVYLICGNSGHLAVRGGLNCPPSARKLDLIESAIIRSLLFPNDRNVGANMTLIRSRYYNQNSLNTPSGSQQIPHFIPDELDSYMFQYNEQMSGNPQILGTSKENNLNDDLEKANERERYDRQSRRQKKGKEREDLDAIPDITQRNLNSDPKTSIPFAGPSKSNSETKLRTIFGREGKGPLDYKKMLENTMIAMSMIDFYQAGPDFSKTSRKLSTRINEKRVKRKNVAKLVWNVEPEEEELLVEASSSLVDVDCDRKIIPKYHGEKPKIECLTTNTFKIPTVDLKTTPIIRTTTRKDRAFRIPGEVLATRNGKTGKFFLDESMVCADQGSDMVVISPQLVRVLQLQKNSLNEINNQAITMGTADGIQRQIYAFLRPERGPTLDLFLLLGLPRLHSVKAVINICRLQIKIGYKNLGELCTVLQGPTFEFAKKHRFLLQPTQIQFKGALRTEEFELKEKTLENKMKDNVTCRDSQAASRALGNYSSSKESVRKFHDEKLNKQPDATSFSSDTEDSITVDGSDCEKDHANQELKSASTDPDFYDECKYSSDEDSEDISETHMGKGRVTRMK</sequence>
<feature type="compositionally biased region" description="Basic and acidic residues" evidence="1">
    <location>
        <begin position="248"/>
        <end position="261"/>
    </location>
</feature>
<name>A0A0B1P631_UNCNE</name>
<dbReference type="HOGENOM" id="CLU_024344_0_0_1"/>
<feature type="region of interest" description="Disordered" evidence="1">
    <location>
        <begin position="248"/>
        <end position="302"/>
    </location>
</feature>
<gene>
    <name evidence="2" type="ORF">EV44_g3734</name>
</gene>
<dbReference type="Proteomes" id="UP000030854">
    <property type="component" value="Unassembled WGS sequence"/>
</dbReference>
<reference evidence="2 3" key="1">
    <citation type="journal article" date="2014" name="BMC Genomics">
        <title>Adaptive genomic structural variation in the grape powdery mildew pathogen, Erysiphe necator.</title>
        <authorList>
            <person name="Jones L."/>
            <person name="Riaz S."/>
            <person name="Morales-Cruz A."/>
            <person name="Amrine K.C."/>
            <person name="McGuire B."/>
            <person name="Gubler W.D."/>
            <person name="Walker M.A."/>
            <person name="Cantu D."/>
        </authorList>
    </citation>
    <scope>NUCLEOTIDE SEQUENCE [LARGE SCALE GENOMIC DNA]</scope>
    <source>
        <strain evidence="3">c</strain>
    </source>
</reference>
<proteinExistence type="predicted"/>
<comment type="caution">
    <text evidence="2">The sequence shown here is derived from an EMBL/GenBank/DDBJ whole genome shotgun (WGS) entry which is preliminary data.</text>
</comment>
<evidence type="ECO:0000256" key="1">
    <source>
        <dbReference type="SAM" id="MobiDB-lite"/>
    </source>
</evidence>
<evidence type="ECO:0000313" key="3">
    <source>
        <dbReference type="Proteomes" id="UP000030854"/>
    </source>
</evidence>
<accession>A0A0B1P631</accession>
<protein>
    <submittedName>
        <fullName evidence="2">Uncharacterized protein</fullName>
    </submittedName>
</protein>
<keyword evidence="3" id="KW-1185">Reference proteome</keyword>